<dbReference type="EMBL" id="BQKI01000071">
    <property type="protein sequence ID" value="GJN13498.1"/>
    <property type="molecule type" value="Genomic_DNA"/>
</dbReference>
<comment type="caution">
    <text evidence="8">The sequence shown here is derived from an EMBL/GenBank/DDBJ whole genome shotgun (WGS) entry which is preliminary data.</text>
</comment>
<dbReference type="AlphaFoldDB" id="A0AAV5DRB3"/>
<keyword evidence="9" id="KW-1185">Reference proteome</keyword>
<dbReference type="Gene3D" id="3.20.20.80">
    <property type="entry name" value="Glycosidases"/>
    <property type="match status" value="1"/>
</dbReference>
<evidence type="ECO:0000256" key="1">
    <source>
        <dbReference type="ARBA" id="ARBA00004229"/>
    </source>
</evidence>
<dbReference type="SUPFAM" id="SSF51445">
    <property type="entry name" value="(Trans)glycosidases"/>
    <property type="match status" value="1"/>
</dbReference>
<dbReference type="GO" id="GO:0008422">
    <property type="term" value="F:beta-glucosidase activity"/>
    <property type="evidence" value="ECO:0007669"/>
    <property type="project" value="UniProtKB-ARBA"/>
</dbReference>
<evidence type="ECO:0000313" key="8">
    <source>
        <dbReference type="EMBL" id="GJN13498.1"/>
    </source>
</evidence>
<gene>
    <name evidence="8" type="primary">gb00209</name>
    <name evidence="8" type="ORF">PR202_gb00209</name>
</gene>
<evidence type="ECO:0000256" key="4">
    <source>
        <dbReference type="ARBA" id="ARBA00022640"/>
    </source>
</evidence>
<keyword evidence="4" id="KW-0934">Plastid</keyword>
<name>A0AAV5DRB3_ELECO</name>
<dbReference type="PANTHER" id="PTHR10353">
    <property type="entry name" value="GLYCOSYL HYDROLASE"/>
    <property type="match status" value="1"/>
</dbReference>
<dbReference type="InterPro" id="IPR001360">
    <property type="entry name" value="Glyco_hydro_1"/>
</dbReference>
<organism evidence="8 9">
    <name type="scientific">Eleusine coracana subsp. coracana</name>
    <dbReference type="NCBI Taxonomy" id="191504"/>
    <lineage>
        <taxon>Eukaryota</taxon>
        <taxon>Viridiplantae</taxon>
        <taxon>Streptophyta</taxon>
        <taxon>Embryophyta</taxon>
        <taxon>Tracheophyta</taxon>
        <taxon>Spermatophyta</taxon>
        <taxon>Magnoliopsida</taxon>
        <taxon>Liliopsida</taxon>
        <taxon>Poales</taxon>
        <taxon>Poaceae</taxon>
        <taxon>PACMAD clade</taxon>
        <taxon>Chloridoideae</taxon>
        <taxon>Cynodonteae</taxon>
        <taxon>Eleusininae</taxon>
        <taxon>Eleusine</taxon>
    </lineage>
</organism>
<dbReference type="GO" id="GO:0009507">
    <property type="term" value="C:chloroplast"/>
    <property type="evidence" value="ECO:0007669"/>
    <property type="project" value="UniProtKB-SubCell"/>
</dbReference>
<dbReference type="Proteomes" id="UP001054889">
    <property type="component" value="Unassembled WGS sequence"/>
</dbReference>
<evidence type="ECO:0000256" key="6">
    <source>
        <dbReference type="ARBA" id="ARBA00023295"/>
    </source>
</evidence>
<dbReference type="Pfam" id="PF00232">
    <property type="entry name" value="Glyco_hydro_1"/>
    <property type="match status" value="1"/>
</dbReference>
<keyword evidence="6" id="KW-0326">Glycosidase</keyword>
<comment type="similarity">
    <text evidence="2 7">Belongs to the glycosyl hydrolase 1 family.</text>
</comment>
<evidence type="ECO:0000256" key="3">
    <source>
        <dbReference type="ARBA" id="ARBA00022528"/>
    </source>
</evidence>
<dbReference type="InterPro" id="IPR017853">
    <property type="entry name" value="GH"/>
</dbReference>
<proteinExistence type="inferred from homology"/>
<evidence type="ECO:0000256" key="7">
    <source>
        <dbReference type="RuleBase" id="RU003690"/>
    </source>
</evidence>
<keyword evidence="6" id="KW-0378">Hydrolase</keyword>
<dbReference type="PRINTS" id="PR00131">
    <property type="entry name" value="GLHYDRLASE1"/>
</dbReference>
<sequence>MRSLVGSRLPYFTEAEQEKLVGSYDMMGLNYYTSRFSTNINMSPTITPILNTDDAYSKNGENGPDGKPIGPNTGTDWLYSYPEGLLNLLMIIKEKYNNPPIYITENGNENKNGGSTNLSTTLCLDVRHDTIIISSHQCSFGSNVRGHFTWSLLDNFEWQNGYTQRFGLIYVDRNNNFERSMKKSAEWFAEFNQVGVKK</sequence>
<keyword evidence="5" id="KW-0809">Transit peptide</keyword>
<evidence type="ECO:0000313" key="9">
    <source>
        <dbReference type="Proteomes" id="UP001054889"/>
    </source>
</evidence>
<evidence type="ECO:0008006" key="10">
    <source>
        <dbReference type="Google" id="ProtNLM"/>
    </source>
</evidence>
<dbReference type="GO" id="GO:0005975">
    <property type="term" value="P:carbohydrate metabolic process"/>
    <property type="evidence" value="ECO:0007669"/>
    <property type="project" value="InterPro"/>
</dbReference>
<reference evidence="8" key="1">
    <citation type="journal article" date="2018" name="DNA Res.">
        <title>Multiple hybrid de novo genome assembly of finger millet, an orphan allotetraploid crop.</title>
        <authorList>
            <person name="Hatakeyama M."/>
            <person name="Aluri S."/>
            <person name="Balachadran M.T."/>
            <person name="Sivarajan S.R."/>
            <person name="Patrignani A."/>
            <person name="Gruter S."/>
            <person name="Poveda L."/>
            <person name="Shimizu-Inatsugi R."/>
            <person name="Baeten J."/>
            <person name="Francoijs K.J."/>
            <person name="Nataraja K.N."/>
            <person name="Reddy Y.A.N."/>
            <person name="Phadnis S."/>
            <person name="Ravikumar R.L."/>
            <person name="Schlapbach R."/>
            <person name="Sreeman S.M."/>
            <person name="Shimizu K.K."/>
        </authorList>
    </citation>
    <scope>NUCLEOTIDE SEQUENCE</scope>
</reference>
<comment type="subcellular location">
    <subcellularLocation>
        <location evidence="1">Plastid</location>
        <location evidence="1">Chloroplast</location>
    </subcellularLocation>
</comment>
<evidence type="ECO:0000256" key="2">
    <source>
        <dbReference type="ARBA" id="ARBA00010838"/>
    </source>
</evidence>
<reference evidence="8" key="2">
    <citation type="submission" date="2021-12" db="EMBL/GenBank/DDBJ databases">
        <title>Resequencing data analysis of finger millet.</title>
        <authorList>
            <person name="Hatakeyama M."/>
            <person name="Aluri S."/>
            <person name="Balachadran M.T."/>
            <person name="Sivarajan S.R."/>
            <person name="Poveda L."/>
            <person name="Shimizu-Inatsugi R."/>
            <person name="Schlapbach R."/>
            <person name="Sreeman S.M."/>
            <person name="Shimizu K.K."/>
        </authorList>
    </citation>
    <scope>NUCLEOTIDE SEQUENCE</scope>
</reference>
<protein>
    <recommendedName>
        <fullName evidence="10">Beta-glucosidase</fullName>
    </recommendedName>
</protein>
<evidence type="ECO:0000256" key="5">
    <source>
        <dbReference type="ARBA" id="ARBA00022946"/>
    </source>
</evidence>
<accession>A0AAV5DRB3</accession>
<keyword evidence="3" id="KW-0150">Chloroplast</keyword>
<dbReference type="PANTHER" id="PTHR10353:SF326">
    <property type="entry name" value="4-HYDROXY-7-METHOXY-3-OXO-3,4-DIHYDRO-2H-1,4-BENZOXAZIN-2-YL GLUCOSIDE BETA-D-GLUCOSIDASE 1, CHLOROPLASTIC"/>
    <property type="match status" value="1"/>
</dbReference>